<dbReference type="STRING" id="199441.BkAM31D_02230"/>
<name>A0A1X9M5N7_9BACI</name>
<dbReference type="GO" id="GO:0003677">
    <property type="term" value="F:DNA binding"/>
    <property type="evidence" value="ECO:0007669"/>
    <property type="project" value="InterPro"/>
</dbReference>
<dbReference type="PANTHER" id="PTHR36180">
    <property type="entry name" value="DNA-BINDING PROTEIN-RELATED-RELATED"/>
    <property type="match status" value="1"/>
</dbReference>
<proteinExistence type="predicted"/>
<protein>
    <submittedName>
        <fullName evidence="3">Phage antirepressor protein KilAC domain protein</fullName>
    </submittedName>
</protein>
<dbReference type="PANTHER" id="PTHR36180:SF1">
    <property type="entry name" value="ANTA_ANTB ANTIREPRESSOR DOMAIN-CONTAINING PROTEIN"/>
    <property type="match status" value="1"/>
</dbReference>
<keyword evidence="4" id="KW-1185">Reference proteome</keyword>
<organism evidence="3 4">
    <name type="scientific">Halalkalibacter krulwichiae</name>
    <dbReference type="NCBI Taxonomy" id="199441"/>
    <lineage>
        <taxon>Bacteria</taxon>
        <taxon>Bacillati</taxon>
        <taxon>Bacillota</taxon>
        <taxon>Bacilli</taxon>
        <taxon>Bacillales</taxon>
        <taxon>Bacillaceae</taxon>
        <taxon>Halalkalibacter</taxon>
    </lineage>
</organism>
<gene>
    <name evidence="3" type="ORF">BkAM31D_02230</name>
</gene>
<dbReference type="AlphaFoldDB" id="A0A1X9M5N7"/>
<dbReference type="RefSeq" id="WP_066158418.1">
    <property type="nucleotide sequence ID" value="NZ_CP020814.1"/>
</dbReference>
<dbReference type="Proteomes" id="UP000193006">
    <property type="component" value="Chromosome"/>
</dbReference>
<reference evidence="3 4" key="1">
    <citation type="submission" date="2017-04" db="EMBL/GenBank/DDBJ databases">
        <title>Bacillus krulwichiae AM31D Genome sequencing and assembly.</title>
        <authorList>
            <person name="Krulwich T.A."/>
            <person name="Anastor L."/>
            <person name="Ehrlich R."/>
            <person name="Ehrlich G.D."/>
            <person name="Janto B."/>
        </authorList>
    </citation>
    <scope>NUCLEOTIDE SEQUENCE [LARGE SCALE GENOMIC DNA]</scope>
    <source>
        <strain evidence="3 4">AM31D</strain>
    </source>
</reference>
<dbReference type="EMBL" id="CP020814">
    <property type="protein sequence ID" value="ARK28759.1"/>
    <property type="molecule type" value="Genomic_DNA"/>
</dbReference>
<dbReference type="Pfam" id="PF03374">
    <property type="entry name" value="ANT"/>
    <property type="match status" value="1"/>
</dbReference>
<feature type="domain" description="AntA/AntB antirepressor" evidence="2">
    <location>
        <begin position="17"/>
        <end position="82"/>
    </location>
</feature>
<dbReference type="InterPro" id="IPR013557">
    <property type="entry name" value="AntA/B_antirep"/>
</dbReference>
<evidence type="ECO:0000259" key="1">
    <source>
        <dbReference type="Pfam" id="PF03374"/>
    </source>
</evidence>
<evidence type="ECO:0000259" key="2">
    <source>
        <dbReference type="Pfam" id="PF08346"/>
    </source>
</evidence>
<dbReference type="Pfam" id="PF08346">
    <property type="entry name" value="AntA"/>
    <property type="match status" value="1"/>
</dbReference>
<accession>A0A1X9M5N7</accession>
<dbReference type="KEGG" id="bkw:BkAM31D_02230"/>
<evidence type="ECO:0000313" key="3">
    <source>
        <dbReference type="EMBL" id="ARK28759.1"/>
    </source>
</evidence>
<evidence type="ECO:0000313" key="4">
    <source>
        <dbReference type="Proteomes" id="UP000193006"/>
    </source>
</evidence>
<dbReference type="InterPro" id="IPR005039">
    <property type="entry name" value="Ant_C"/>
</dbReference>
<sequence length="237" mass="27610">MNELITTNHNDDGEIIISGRELHEFLEVKTDYKDWFPRMVTYGFEEGLDFSSFLSESTGGRPKRDHHIKLDMAKEIAMIQRTEKGKQARQYFLQLEKMWNSPEMVMKRALQYADQKVLEMKLEIEKQRPKVLYAEAVTVSKDTVLVKDLAATLKQKGIDIGEKRLFEWLRENGYLCKKKGEMRNMPTQKSLDLEIIAIKHGLRTGSDGEMKKTRTPKITGKGQIYFINKFLDTRKEA</sequence>
<feature type="domain" description="Antirepressor protein C-terminal" evidence="1">
    <location>
        <begin position="123"/>
        <end position="231"/>
    </location>
</feature>